<evidence type="ECO:0000313" key="3">
    <source>
        <dbReference type="Proteomes" id="UP000220102"/>
    </source>
</evidence>
<dbReference type="EMBL" id="PDEQ01000001">
    <property type="protein sequence ID" value="PEN14809.1"/>
    <property type="molecule type" value="Genomic_DNA"/>
</dbReference>
<organism evidence="2 3">
    <name type="scientific">Longibacter salinarum</name>
    <dbReference type="NCBI Taxonomy" id="1850348"/>
    <lineage>
        <taxon>Bacteria</taxon>
        <taxon>Pseudomonadati</taxon>
        <taxon>Rhodothermota</taxon>
        <taxon>Rhodothermia</taxon>
        <taxon>Rhodothermales</taxon>
        <taxon>Salisaetaceae</taxon>
        <taxon>Longibacter</taxon>
    </lineage>
</organism>
<name>A0A2A8D1G8_9BACT</name>
<protein>
    <submittedName>
        <fullName evidence="2">Uncharacterized protein</fullName>
    </submittedName>
</protein>
<dbReference type="RefSeq" id="WP_098073705.1">
    <property type="nucleotide sequence ID" value="NZ_PDEQ01000001.1"/>
</dbReference>
<sequence length="153" mass="17058">MKLPLLATILLLLFALDPRASHAQNTNSDYAYVEEELSDVVEGTVGSGSGNYQVSERRIEKNGISYERPFFGDNKYYIHSIASKQESVVRLTITCNNYRVLDESWSSNAVGASFDPPHGQTQACTIKTFISRSSAPDKPHFIGMAIMYSKQKE</sequence>
<evidence type="ECO:0000256" key="1">
    <source>
        <dbReference type="SAM" id="SignalP"/>
    </source>
</evidence>
<feature type="signal peptide" evidence="1">
    <location>
        <begin position="1"/>
        <end position="23"/>
    </location>
</feature>
<evidence type="ECO:0000313" key="2">
    <source>
        <dbReference type="EMBL" id="PEN14809.1"/>
    </source>
</evidence>
<dbReference type="Proteomes" id="UP000220102">
    <property type="component" value="Unassembled WGS sequence"/>
</dbReference>
<proteinExistence type="predicted"/>
<keyword evidence="1" id="KW-0732">Signal</keyword>
<accession>A0A2A8D1G8</accession>
<keyword evidence="3" id="KW-1185">Reference proteome</keyword>
<dbReference type="AlphaFoldDB" id="A0A2A8D1G8"/>
<feature type="chain" id="PRO_5013287002" evidence="1">
    <location>
        <begin position="24"/>
        <end position="153"/>
    </location>
</feature>
<reference evidence="2 3" key="1">
    <citation type="submission" date="2017-10" db="EMBL/GenBank/DDBJ databases">
        <title>Draft genome of Longibacter Salinarum.</title>
        <authorList>
            <person name="Goh K.M."/>
            <person name="Shamsir M.S."/>
            <person name="Lim S.W."/>
        </authorList>
    </citation>
    <scope>NUCLEOTIDE SEQUENCE [LARGE SCALE GENOMIC DNA]</scope>
    <source>
        <strain evidence="2 3">KCTC 52045</strain>
    </source>
</reference>
<comment type="caution">
    <text evidence="2">The sequence shown here is derived from an EMBL/GenBank/DDBJ whole genome shotgun (WGS) entry which is preliminary data.</text>
</comment>
<gene>
    <name evidence="2" type="ORF">CRI94_00495</name>
</gene>